<dbReference type="AlphaFoldDB" id="A0ABD5VZD1"/>
<sequence>MTDTLLSVRNLEKHFPVTEGLLRRQVGTVKAVDGVSFDVHRGEAFGLVGESGCGKSTTALSILQLEEPTGGEVLFDGEPISDLGKRELRQYRRQVQLVLQDPESAFNDRMTIAETVAEPLRVHGMTDSERRREVVEDTLARVGLGDEDPDSYPHEFSGGEKQRIAIARALVLNPDLIIADEPVSALDGRTKSDVLGLLKELQTEFDLSVLLISHDIDVVRQFCDRVAVMYLGSLVESGPTAEVVENPHHPYTQMLLGSVPSLDPTESHTSTDLLTDELPDAADLPTGCQFHPRCPSIIPPSDVELPREEWLGVVAFRLSLSDGYASIDALRQSLSGTGDLGSRVRETFEIPPTLSDSAVEAALAETIDILDGGDLAGASDPLEAVTESICERHTPELQEIETPHPVACHRYDAEEPGAPETEIEANTFARQ</sequence>
<dbReference type="RefSeq" id="WP_267161353.1">
    <property type="nucleotide sequence ID" value="NZ_CP112972.1"/>
</dbReference>
<proteinExistence type="inferred from homology"/>
<dbReference type="PROSITE" id="PS00211">
    <property type="entry name" value="ABC_TRANSPORTER_1"/>
    <property type="match status" value="1"/>
</dbReference>
<evidence type="ECO:0000256" key="4">
    <source>
        <dbReference type="ARBA" id="ARBA00022840"/>
    </source>
</evidence>
<evidence type="ECO:0000256" key="2">
    <source>
        <dbReference type="ARBA" id="ARBA00022448"/>
    </source>
</evidence>
<dbReference type="SUPFAM" id="SSF52540">
    <property type="entry name" value="P-loop containing nucleoside triphosphate hydrolases"/>
    <property type="match status" value="1"/>
</dbReference>
<dbReference type="GO" id="GO:0055085">
    <property type="term" value="P:transmembrane transport"/>
    <property type="evidence" value="ECO:0007669"/>
    <property type="project" value="UniProtKB-ARBA"/>
</dbReference>
<protein>
    <submittedName>
        <fullName evidence="6">ABC transporter ATP-binding protein</fullName>
    </submittedName>
</protein>
<keyword evidence="4 6" id="KW-0067">ATP-binding</keyword>
<dbReference type="Pfam" id="PF00005">
    <property type="entry name" value="ABC_tran"/>
    <property type="match status" value="1"/>
</dbReference>
<dbReference type="PANTHER" id="PTHR43776:SF7">
    <property type="entry name" value="D,D-DIPEPTIDE TRANSPORT ATP-BINDING PROTEIN DDPF-RELATED"/>
    <property type="match status" value="1"/>
</dbReference>
<keyword evidence="7" id="KW-1185">Reference proteome</keyword>
<dbReference type="Pfam" id="PF08352">
    <property type="entry name" value="oligo_HPY"/>
    <property type="match status" value="1"/>
</dbReference>
<dbReference type="InterPro" id="IPR050319">
    <property type="entry name" value="ABC_transp_ATP-bind"/>
</dbReference>
<dbReference type="GeneID" id="76630652"/>
<feature type="domain" description="ABC transporter" evidence="5">
    <location>
        <begin position="6"/>
        <end position="256"/>
    </location>
</feature>
<organism evidence="6 7">
    <name type="scientific">Halovenus salina</name>
    <dbReference type="NCBI Taxonomy" id="1510225"/>
    <lineage>
        <taxon>Archaea</taxon>
        <taxon>Methanobacteriati</taxon>
        <taxon>Methanobacteriota</taxon>
        <taxon>Stenosarchaea group</taxon>
        <taxon>Halobacteria</taxon>
        <taxon>Halobacteriales</taxon>
        <taxon>Haloarculaceae</taxon>
        <taxon>Halovenus</taxon>
    </lineage>
</organism>
<dbReference type="CDD" id="cd03257">
    <property type="entry name" value="ABC_NikE_OppD_transporters"/>
    <property type="match status" value="1"/>
</dbReference>
<dbReference type="SMART" id="SM00382">
    <property type="entry name" value="AAA"/>
    <property type="match status" value="1"/>
</dbReference>
<keyword evidence="3" id="KW-0547">Nucleotide-binding</keyword>
<dbReference type="NCBIfam" id="TIGR01727">
    <property type="entry name" value="oligo_HPY"/>
    <property type="match status" value="1"/>
</dbReference>
<dbReference type="PROSITE" id="PS50893">
    <property type="entry name" value="ABC_TRANSPORTER_2"/>
    <property type="match status" value="1"/>
</dbReference>
<dbReference type="Proteomes" id="UP001596445">
    <property type="component" value="Unassembled WGS sequence"/>
</dbReference>
<evidence type="ECO:0000259" key="5">
    <source>
        <dbReference type="PROSITE" id="PS50893"/>
    </source>
</evidence>
<name>A0ABD5VZD1_9EURY</name>
<dbReference type="EMBL" id="JBHSZI010000001">
    <property type="protein sequence ID" value="MFC7058636.1"/>
    <property type="molecule type" value="Genomic_DNA"/>
</dbReference>
<dbReference type="GO" id="GO:0005524">
    <property type="term" value="F:ATP binding"/>
    <property type="evidence" value="ECO:0007669"/>
    <property type="project" value="UniProtKB-KW"/>
</dbReference>
<dbReference type="InterPro" id="IPR003439">
    <property type="entry name" value="ABC_transporter-like_ATP-bd"/>
</dbReference>
<comment type="caution">
    <text evidence="6">The sequence shown here is derived from an EMBL/GenBank/DDBJ whole genome shotgun (WGS) entry which is preliminary data.</text>
</comment>
<dbReference type="InterPro" id="IPR017871">
    <property type="entry name" value="ABC_transporter-like_CS"/>
</dbReference>
<dbReference type="InterPro" id="IPR027417">
    <property type="entry name" value="P-loop_NTPase"/>
</dbReference>
<evidence type="ECO:0000313" key="6">
    <source>
        <dbReference type="EMBL" id="MFC7058636.1"/>
    </source>
</evidence>
<evidence type="ECO:0000256" key="1">
    <source>
        <dbReference type="ARBA" id="ARBA00005417"/>
    </source>
</evidence>
<dbReference type="InterPro" id="IPR003593">
    <property type="entry name" value="AAA+_ATPase"/>
</dbReference>
<dbReference type="FunFam" id="3.40.50.300:FF:000016">
    <property type="entry name" value="Oligopeptide ABC transporter ATP-binding component"/>
    <property type="match status" value="1"/>
</dbReference>
<dbReference type="PANTHER" id="PTHR43776">
    <property type="entry name" value="TRANSPORT ATP-BINDING PROTEIN"/>
    <property type="match status" value="1"/>
</dbReference>
<dbReference type="Gene3D" id="3.40.50.300">
    <property type="entry name" value="P-loop containing nucleotide triphosphate hydrolases"/>
    <property type="match status" value="1"/>
</dbReference>
<keyword evidence="2" id="KW-0813">Transport</keyword>
<evidence type="ECO:0000313" key="7">
    <source>
        <dbReference type="Proteomes" id="UP001596445"/>
    </source>
</evidence>
<accession>A0ABD5VZD1</accession>
<reference evidence="6 7" key="1">
    <citation type="journal article" date="2019" name="Int. J. Syst. Evol. Microbiol.">
        <title>The Global Catalogue of Microorganisms (GCM) 10K type strain sequencing project: providing services to taxonomists for standard genome sequencing and annotation.</title>
        <authorList>
            <consortium name="The Broad Institute Genomics Platform"/>
            <consortium name="The Broad Institute Genome Sequencing Center for Infectious Disease"/>
            <person name="Wu L."/>
            <person name="Ma J."/>
        </authorList>
    </citation>
    <scope>NUCLEOTIDE SEQUENCE [LARGE SCALE GENOMIC DNA]</scope>
    <source>
        <strain evidence="6 7">JCM 30072</strain>
    </source>
</reference>
<comment type="similarity">
    <text evidence="1">Belongs to the ABC transporter superfamily.</text>
</comment>
<gene>
    <name evidence="6" type="ORF">ACFQQG_11160</name>
</gene>
<evidence type="ECO:0000256" key="3">
    <source>
        <dbReference type="ARBA" id="ARBA00022741"/>
    </source>
</evidence>
<dbReference type="InterPro" id="IPR013563">
    <property type="entry name" value="Oligopep_ABC_C"/>
</dbReference>